<dbReference type="InterPro" id="IPR029066">
    <property type="entry name" value="PLP-binding_barrel"/>
</dbReference>
<comment type="caution">
    <text evidence="4">The sequence shown here is derived from an EMBL/GenBank/DDBJ whole genome shotgun (WGS) entry which is preliminary data.</text>
</comment>
<dbReference type="AlphaFoldDB" id="A0A2N3HZZ9"/>
<protein>
    <submittedName>
        <fullName evidence="4">Alanine racemase</fullName>
    </submittedName>
</protein>
<proteinExistence type="inferred from homology"/>
<dbReference type="InterPro" id="IPR051466">
    <property type="entry name" value="D-amino_acid_metab_enzyme"/>
</dbReference>
<dbReference type="InterPro" id="IPR001608">
    <property type="entry name" value="Ala_racemase_N"/>
</dbReference>
<dbReference type="SMART" id="SM01119">
    <property type="entry name" value="D-ser_dehydrat"/>
    <property type="match status" value="1"/>
</dbReference>
<name>A0A2N3HZZ9_9BACT</name>
<reference evidence="4 5" key="1">
    <citation type="journal article" date="2017" name="Front. Microbiol.">
        <title>Labilibaculum manganireducens gen. nov., sp. nov. and Labilibaculum filiforme sp. nov., Novel Bacteroidetes Isolated from Subsurface Sediments of the Baltic Sea.</title>
        <authorList>
            <person name="Vandieken V."/>
            <person name="Marshall I.P."/>
            <person name="Niemann H."/>
            <person name="Engelen B."/>
            <person name="Cypionka H."/>
        </authorList>
    </citation>
    <scope>NUCLEOTIDE SEQUENCE [LARGE SCALE GENOMIC DNA]</scope>
    <source>
        <strain evidence="4 5">59.10-2M</strain>
    </source>
</reference>
<keyword evidence="2" id="KW-0456">Lyase</keyword>
<organism evidence="4 5">
    <name type="scientific">Labilibaculum manganireducens</name>
    <dbReference type="NCBI Taxonomy" id="1940525"/>
    <lineage>
        <taxon>Bacteria</taxon>
        <taxon>Pseudomonadati</taxon>
        <taxon>Bacteroidota</taxon>
        <taxon>Bacteroidia</taxon>
        <taxon>Marinilabiliales</taxon>
        <taxon>Marinifilaceae</taxon>
        <taxon>Labilibaculum</taxon>
    </lineage>
</organism>
<dbReference type="SUPFAM" id="SSF51419">
    <property type="entry name" value="PLP-binding barrel"/>
    <property type="match status" value="1"/>
</dbReference>
<evidence type="ECO:0000256" key="1">
    <source>
        <dbReference type="ARBA" id="ARBA00005323"/>
    </source>
</evidence>
<dbReference type="Pfam" id="PF14031">
    <property type="entry name" value="D-ser_dehydrat"/>
    <property type="match status" value="1"/>
</dbReference>
<evidence type="ECO:0000313" key="4">
    <source>
        <dbReference type="EMBL" id="PKQ63631.1"/>
    </source>
</evidence>
<dbReference type="Gene3D" id="2.40.37.20">
    <property type="entry name" value="D-serine dehydratase-like domain"/>
    <property type="match status" value="1"/>
</dbReference>
<dbReference type="InterPro" id="IPR042208">
    <property type="entry name" value="D-ser_dehydrat-like_sf"/>
</dbReference>
<evidence type="ECO:0000313" key="5">
    <source>
        <dbReference type="Proteomes" id="UP000233618"/>
    </source>
</evidence>
<dbReference type="RefSeq" id="WP_101310785.1">
    <property type="nucleotide sequence ID" value="NZ_MVDE01000028.1"/>
</dbReference>
<dbReference type="PANTHER" id="PTHR28004:SF2">
    <property type="entry name" value="D-SERINE DEHYDRATASE"/>
    <property type="match status" value="1"/>
</dbReference>
<gene>
    <name evidence="4" type="ORF">BZG01_15625</name>
</gene>
<dbReference type="EMBL" id="MVDE01000028">
    <property type="protein sequence ID" value="PKQ63631.1"/>
    <property type="molecule type" value="Genomic_DNA"/>
</dbReference>
<evidence type="ECO:0000259" key="3">
    <source>
        <dbReference type="SMART" id="SM01119"/>
    </source>
</evidence>
<dbReference type="GO" id="GO:0008721">
    <property type="term" value="F:D-serine ammonia-lyase activity"/>
    <property type="evidence" value="ECO:0007669"/>
    <property type="project" value="TreeGrafter"/>
</dbReference>
<dbReference type="PANTHER" id="PTHR28004">
    <property type="entry name" value="ZGC:162816-RELATED"/>
    <property type="match status" value="1"/>
</dbReference>
<dbReference type="Gene3D" id="3.20.20.10">
    <property type="entry name" value="Alanine racemase"/>
    <property type="match status" value="1"/>
</dbReference>
<evidence type="ECO:0000256" key="2">
    <source>
        <dbReference type="ARBA" id="ARBA00023239"/>
    </source>
</evidence>
<comment type="similarity">
    <text evidence="1">Belongs to the DSD1 family.</text>
</comment>
<dbReference type="Proteomes" id="UP000233618">
    <property type="component" value="Unassembled WGS sequence"/>
</dbReference>
<accession>A0A2N3HZZ9</accession>
<dbReference type="Pfam" id="PF01168">
    <property type="entry name" value="Ala_racemase_N"/>
    <property type="match status" value="1"/>
</dbReference>
<dbReference type="InterPro" id="IPR026956">
    <property type="entry name" value="D-ser_dehydrat-like_dom"/>
</dbReference>
<sequence length="378" mass="42156">MQNLDSKIIRPTLLLDKAKCIANIETMQAKAKRSNTRLRPHFKTHQSAEIGEWFKERGVDSIAVSSMQMAEYFANNGWKDITVAIAVNVREIDLINELASKIQLNLVVESQETIAFLQSELKHAVGVFIKVDTGSQRSGMPAEATGSIRLLVNLMNESDKLNCKGFLAHTGHNYQASDQKEIHKNHSKTLLDLNELKDVFRKEIPGLEVSLGDTPACSISDEFYGIDEIRPGNFVFYDIMQYVLGSCDEDQIAVAMACPVIARNIDRNELVIHGGGVHFPKEYLEADDEGTKLFGSIVRITKNGWSEIIGGGYLASLSQEHGIIRCSDELFDEFVIGDLIGILPVHSCMTANLMRRFMTTEGKWIETMNSKQLSENGD</sequence>
<feature type="domain" description="D-serine dehydratase-like" evidence="3">
    <location>
        <begin position="253"/>
        <end position="361"/>
    </location>
</feature>
<dbReference type="GO" id="GO:0036088">
    <property type="term" value="P:D-serine catabolic process"/>
    <property type="evidence" value="ECO:0007669"/>
    <property type="project" value="TreeGrafter"/>
</dbReference>
<keyword evidence="5" id="KW-1185">Reference proteome</keyword>